<organism evidence="5 6">
    <name type="scientific">Eimeria necatrix</name>
    <dbReference type="NCBI Taxonomy" id="51315"/>
    <lineage>
        <taxon>Eukaryota</taxon>
        <taxon>Sar</taxon>
        <taxon>Alveolata</taxon>
        <taxon>Apicomplexa</taxon>
        <taxon>Conoidasida</taxon>
        <taxon>Coccidia</taxon>
        <taxon>Eucoccidiorida</taxon>
        <taxon>Eimeriorina</taxon>
        <taxon>Eimeriidae</taxon>
        <taxon>Eimeria</taxon>
    </lineage>
</organism>
<dbReference type="SMART" id="SM00360">
    <property type="entry name" value="RRM"/>
    <property type="match status" value="1"/>
</dbReference>
<dbReference type="GO" id="GO:0030619">
    <property type="term" value="F:U1 snRNA binding"/>
    <property type="evidence" value="ECO:0007669"/>
    <property type="project" value="TreeGrafter"/>
</dbReference>
<keyword evidence="3" id="KW-0694">RNA-binding</keyword>
<reference evidence="5" key="1">
    <citation type="submission" date="2013-10" db="EMBL/GenBank/DDBJ databases">
        <title>Genomic analysis of the causative agents of coccidiosis in chickens.</title>
        <authorList>
            <person name="Reid A.J."/>
            <person name="Blake D."/>
            <person name="Billington K."/>
            <person name="Browne H."/>
            <person name="Dunn M."/>
            <person name="Hung S."/>
            <person name="Kawahara F."/>
            <person name="Miranda-Saavedra D."/>
            <person name="Mourier T."/>
            <person name="Nagra H."/>
            <person name="Otto T.D."/>
            <person name="Rawlings N."/>
            <person name="Sanchez A."/>
            <person name="Sanders M."/>
            <person name="Subramaniam C."/>
            <person name="Tay Y."/>
            <person name="Dear P."/>
            <person name="Doerig C."/>
            <person name="Gruber A."/>
            <person name="Parkinson J."/>
            <person name="Shirley M."/>
            <person name="Wan K.L."/>
            <person name="Berriman M."/>
            <person name="Tomley F."/>
            <person name="Pain A."/>
        </authorList>
    </citation>
    <scope>NUCLEOTIDE SEQUENCE [LARGE SCALE GENOMIC DNA]</scope>
    <source>
        <strain evidence="5">Houghton</strain>
    </source>
</reference>
<dbReference type="PANTHER" id="PTHR13952:SF5">
    <property type="entry name" value="U1 SMALL NUCLEAR RIBONUCLEOPROTEIN 70 KDA"/>
    <property type="match status" value="1"/>
</dbReference>
<accession>U6N3B5</accession>
<comment type="subcellular location">
    <subcellularLocation>
        <location evidence="1">Nucleus</location>
    </subcellularLocation>
</comment>
<dbReference type="GO" id="GO:0071011">
    <property type="term" value="C:precatalytic spliceosome"/>
    <property type="evidence" value="ECO:0007669"/>
    <property type="project" value="TreeGrafter"/>
</dbReference>
<protein>
    <recommendedName>
        <fullName evidence="4">RRM domain-containing protein</fullName>
    </recommendedName>
</protein>
<dbReference type="GO" id="GO:0005685">
    <property type="term" value="C:U1 snRNP"/>
    <property type="evidence" value="ECO:0007669"/>
    <property type="project" value="TreeGrafter"/>
</dbReference>
<dbReference type="PANTHER" id="PTHR13952">
    <property type="entry name" value="U1 SMALL NUCLEAR RIBONUCLEOPROTEIN 70 KD"/>
    <property type="match status" value="1"/>
</dbReference>
<reference evidence="5" key="2">
    <citation type="submission" date="2013-10" db="EMBL/GenBank/DDBJ databases">
        <authorList>
            <person name="Aslett M."/>
        </authorList>
    </citation>
    <scope>NUCLEOTIDE SEQUENCE [LARGE SCALE GENOMIC DNA]</scope>
    <source>
        <strain evidence="5">Houghton</strain>
    </source>
</reference>
<evidence type="ECO:0000256" key="2">
    <source>
        <dbReference type="ARBA" id="ARBA00023242"/>
    </source>
</evidence>
<name>U6N3B5_9EIME</name>
<dbReference type="GeneID" id="25476761"/>
<dbReference type="GO" id="GO:0071004">
    <property type="term" value="C:U2-type prespliceosome"/>
    <property type="evidence" value="ECO:0007669"/>
    <property type="project" value="TreeGrafter"/>
</dbReference>
<sequence length="105" mass="12080">MQNLSKELREWWDAEAPQSMNADVQLSYETSEKKLRRELEAYGTVRRVRVVLDTAGRARGCAFVEFERDRDMKEAYKKADGTKIDGKRILVDVKTARTVSGWLPG</sequence>
<dbReference type="InterPro" id="IPR012677">
    <property type="entry name" value="Nucleotide-bd_a/b_plait_sf"/>
</dbReference>
<dbReference type="VEuPathDB" id="ToxoDB:ENH_00066260"/>
<dbReference type="Pfam" id="PF00076">
    <property type="entry name" value="RRM_1"/>
    <property type="match status" value="1"/>
</dbReference>
<evidence type="ECO:0000256" key="3">
    <source>
        <dbReference type="PROSITE-ProRule" id="PRU00176"/>
    </source>
</evidence>
<dbReference type="InterPro" id="IPR035979">
    <property type="entry name" value="RBD_domain_sf"/>
</dbReference>
<evidence type="ECO:0000313" key="6">
    <source>
        <dbReference type="Proteomes" id="UP000030754"/>
    </source>
</evidence>
<dbReference type="InterPro" id="IPR000504">
    <property type="entry name" value="RRM_dom"/>
</dbReference>
<dbReference type="GO" id="GO:0003729">
    <property type="term" value="F:mRNA binding"/>
    <property type="evidence" value="ECO:0007669"/>
    <property type="project" value="TreeGrafter"/>
</dbReference>
<evidence type="ECO:0000313" key="5">
    <source>
        <dbReference type="EMBL" id="CDJ69224.1"/>
    </source>
</evidence>
<dbReference type="RefSeq" id="XP_013437691.1">
    <property type="nucleotide sequence ID" value="XM_013582237.1"/>
</dbReference>
<dbReference type="Gene3D" id="3.30.70.330">
    <property type="match status" value="1"/>
</dbReference>
<keyword evidence="2" id="KW-0539">Nucleus</keyword>
<dbReference type="GO" id="GO:0000398">
    <property type="term" value="P:mRNA splicing, via spliceosome"/>
    <property type="evidence" value="ECO:0007669"/>
    <property type="project" value="TreeGrafter"/>
</dbReference>
<dbReference type="SUPFAM" id="SSF54928">
    <property type="entry name" value="RNA-binding domain, RBD"/>
    <property type="match status" value="1"/>
</dbReference>
<feature type="domain" description="RRM" evidence="4">
    <location>
        <begin position="26"/>
        <end position="96"/>
    </location>
</feature>
<gene>
    <name evidence="5" type="ORF">ENH_00066260</name>
</gene>
<dbReference type="InterPro" id="IPR051183">
    <property type="entry name" value="U1_U11-U12_snRNP_70-35kDa"/>
</dbReference>
<evidence type="ECO:0000259" key="4">
    <source>
        <dbReference type="PROSITE" id="PS50102"/>
    </source>
</evidence>
<dbReference type="Proteomes" id="UP000030754">
    <property type="component" value="Unassembled WGS sequence"/>
</dbReference>
<keyword evidence="6" id="KW-1185">Reference proteome</keyword>
<dbReference type="EMBL" id="HG725685">
    <property type="protein sequence ID" value="CDJ69224.1"/>
    <property type="molecule type" value="Genomic_DNA"/>
</dbReference>
<dbReference type="OrthoDB" id="272703at2759"/>
<evidence type="ECO:0000256" key="1">
    <source>
        <dbReference type="ARBA" id="ARBA00004123"/>
    </source>
</evidence>
<dbReference type="AlphaFoldDB" id="U6N3B5"/>
<proteinExistence type="predicted"/>
<dbReference type="PROSITE" id="PS50102">
    <property type="entry name" value="RRM"/>
    <property type="match status" value="1"/>
</dbReference>